<dbReference type="InterPro" id="IPR050593">
    <property type="entry name" value="LovG"/>
</dbReference>
<evidence type="ECO:0000313" key="4">
    <source>
        <dbReference type="EMBL" id="KAG6303653.1"/>
    </source>
</evidence>
<name>A0A9P7QTT1_9HYPO</name>
<keyword evidence="5" id="KW-1185">Reference proteome</keyword>
<dbReference type="EMBL" id="SRRH01000006">
    <property type="protein sequence ID" value="KAG6303653.1"/>
    <property type="molecule type" value="Genomic_DNA"/>
</dbReference>
<sequence>MKFLCLHGAFGNASNFQAQLGPFVSKAKESGDHISFKWISGRHEAIPPAGFSDYFGRGPLYRFIPFDGIEALDDVLHKLDEFPQGETAEDTIRQLIQSDYGSQYTLDGVRTSIEYILDAVREDPEIEGILGFSEGATAAASAILEEKRLWEEEGVPRQLKCAIFFAGWPPLSLKGGQCNVILADESEDAIDIPTCHVVGSDDPYIDGAMSLHSMCDQDSAVLFDHGSGHFIPREPQTLSELTAAINAMTEQAEASFSSHSSHSDTESISEIRKSIDGFSMLSDDCSSASSVDSGDYGDEKS</sequence>
<dbReference type="PANTHER" id="PTHR48070">
    <property type="entry name" value="ESTERASE OVCA2"/>
    <property type="match status" value="1"/>
</dbReference>
<dbReference type="InterPro" id="IPR005645">
    <property type="entry name" value="FSH-like_dom"/>
</dbReference>
<dbReference type="GO" id="GO:0019748">
    <property type="term" value="P:secondary metabolic process"/>
    <property type="evidence" value="ECO:0007669"/>
    <property type="project" value="TreeGrafter"/>
</dbReference>
<evidence type="ECO:0000256" key="1">
    <source>
        <dbReference type="ARBA" id="ARBA00022801"/>
    </source>
</evidence>
<dbReference type="Proteomes" id="UP000707071">
    <property type="component" value="Unassembled WGS sequence"/>
</dbReference>
<reference evidence="4 5" key="1">
    <citation type="journal article" date="2020" name="bioRxiv">
        <title>Whole genome comparisons of ergot fungi reveals the divergence and evolution of species within the genus Claviceps are the result of varying mechanisms driving genome evolution and host range expansion.</title>
        <authorList>
            <person name="Wyka S.A."/>
            <person name="Mondo S.J."/>
            <person name="Liu M."/>
            <person name="Dettman J."/>
            <person name="Nalam V."/>
            <person name="Broders K.D."/>
        </authorList>
    </citation>
    <scope>NUCLEOTIDE SEQUENCE [LARGE SCALE GENOMIC DNA]</scope>
    <source>
        <strain evidence="4 5">Clav52</strain>
    </source>
</reference>
<keyword evidence="1" id="KW-0378">Hydrolase</keyword>
<dbReference type="GO" id="GO:0016787">
    <property type="term" value="F:hydrolase activity"/>
    <property type="evidence" value="ECO:0007669"/>
    <property type="project" value="UniProtKB-KW"/>
</dbReference>
<gene>
    <name evidence="4" type="ORF">E4U09_006509</name>
</gene>
<feature type="compositionally biased region" description="Low complexity" evidence="2">
    <location>
        <begin position="282"/>
        <end position="294"/>
    </location>
</feature>
<comment type="caution">
    <text evidence="4">The sequence shown here is derived from an EMBL/GenBank/DDBJ whole genome shotgun (WGS) entry which is preliminary data.</text>
</comment>
<organism evidence="4 5">
    <name type="scientific">Claviceps aff. purpurea</name>
    <dbReference type="NCBI Taxonomy" id="1967640"/>
    <lineage>
        <taxon>Eukaryota</taxon>
        <taxon>Fungi</taxon>
        <taxon>Dikarya</taxon>
        <taxon>Ascomycota</taxon>
        <taxon>Pezizomycotina</taxon>
        <taxon>Sordariomycetes</taxon>
        <taxon>Hypocreomycetidae</taxon>
        <taxon>Hypocreales</taxon>
        <taxon>Clavicipitaceae</taxon>
        <taxon>Claviceps</taxon>
    </lineage>
</organism>
<dbReference type="GO" id="GO:0005634">
    <property type="term" value="C:nucleus"/>
    <property type="evidence" value="ECO:0007669"/>
    <property type="project" value="TreeGrafter"/>
</dbReference>
<accession>A0A9P7QTT1</accession>
<protein>
    <recommendedName>
        <fullName evidence="3">Serine hydrolase domain-containing protein</fullName>
    </recommendedName>
</protein>
<dbReference type="Gene3D" id="3.40.50.1820">
    <property type="entry name" value="alpha/beta hydrolase"/>
    <property type="match status" value="1"/>
</dbReference>
<dbReference type="PANTHER" id="PTHR48070:SF4">
    <property type="entry name" value="ESTERASE ALNB"/>
    <property type="match status" value="1"/>
</dbReference>
<dbReference type="AlphaFoldDB" id="A0A9P7QTT1"/>
<dbReference type="GO" id="GO:0005737">
    <property type="term" value="C:cytoplasm"/>
    <property type="evidence" value="ECO:0007669"/>
    <property type="project" value="TreeGrafter"/>
</dbReference>
<evidence type="ECO:0000259" key="3">
    <source>
        <dbReference type="Pfam" id="PF03959"/>
    </source>
</evidence>
<evidence type="ECO:0000256" key="2">
    <source>
        <dbReference type="SAM" id="MobiDB-lite"/>
    </source>
</evidence>
<dbReference type="Pfam" id="PF03959">
    <property type="entry name" value="FSH1"/>
    <property type="match status" value="1"/>
</dbReference>
<proteinExistence type="predicted"/>
<dbReference type="InterPro" id="IPR029058">
    <property type="entry name" value="AB_hydrolase_fold"/>
</dbReference>
<dbReference type="SUPFAM" id="SSF53474">
    <property type="entry name" value="alpha/beta-Hydrolases"/>
    <property type="match status" value="1"/>
</dbReference>
<feature type="region of interest" description="Disordered" evidence="2">
    <location>
        <begin position="282"/>
        <end position="301"/>
    </location>
</feature>
<evidence type="ECO:0000313" key="5">
    <source>
        <dbReference type="Proteomes" id="UP000707071"/>
    </source>
</evidence>
<feature type="domain" description="Serine hydrolase" evidence="3">
    <location>
        <begin position="2"/>
        <end position="238"/>
    </location>
</feature>